<proteinExistence type="predicted"/>
<name>A0A0E9QIQ1_ANGAN</name>
<accession>A0A0E9QIQ1</accession>
<dbReference type="EMBL" id="GBXM01091836">
    <property type="protein sequence ID" value="JAH16741.1"/>
    <property type="molecule type" value="Transcribed_RNA"/>
</dbReference>
<dbReference type="AlphaFoldDB" id="A0A0E9QIQ1"/>
<evidence type="ECO:0000313" key="1">
    <source>
        <dbReference type="EMBL" id="JAH16741.1"/>
    </source>
</evidence>
<protein>
    <submittedName>
        <fullName evidence="1">Uncharacterized protein</fullName>
    </submittedName>
</protein>
<reference evidence="1" key="2">
    <citation type="journal article" date="2015" name="Fish Shellfish Immunol.">
        <title>Early steps in the European eel (Anguilla anguilla)-Vibrio vulnificus interaction in the gills: Role of the RtxA13 toxin.</title>
        <authorList>
            <person name="Callol A."/>
            <person name="Pajuelo D."/>
            <person name="Ebbesson L."/>
            <person name="Teles M."/>
            <person name="MacKenzie S."/>
            <person name="Amaro C."/>
        </authorList>
    </citation>
    <scope>NUCLEOTIDE SEQUENCE</scope>
</reference>
<organism evidence="1">
    <name type="scientific">Anguilla anguilla</name>
    <name type="common">European freshwater eel</name>
    <name type="synonym">Muraena anguilla</name>
    <dbReference type="NCBI Taxonomy" id="7936"/>
    <lineage>
        <taxon>Eukaryota</taxon>
        <taxon>Metazoa</taxon>
        <taxon>Chordata</taxon>
        <taxon>Craniata</taxon>
        <taxon>Vertebrata</taxon>
        <taxon>Euteleostomi</taxon>
        <taxon>Actinopterygii</taxon>
        <taxon>Neopterygii</taxon>
        <taxon>Teleostei</taxon>
        <taxon>Anguilliformes</taxon>
        <taxon>Anguillidae</taxon>
        <taxon>Anguilla</taxon>
    </lineage>
</organism>
<reference evidence="1" key="1">
    <citation type="submission" date="2014-11" db="EMBL/GenBank/DDBJ databases">
        <authorList>
            <person name="Amaro Gonzalez C."/>
        </authorList>
    </citation>
    <scope>NUCLEOTIDE SEQUENCE</scope>
</reference>
<sequence length="48" mass="5441">MSYNATRTIFCFATDRFRLFIHGIDNLEALSPRHGSGVTHWPPSHGPE</sequence>